<dbReference type="AlphaFoldDB" id="A0A7L7L6H6"/>
<keyword evidence="3" id="KW-1185">Reference proteome</keyword>
<evidence type="ECO:0000256" key="1">
    <source>
        <dbReference type="SAM" id="SignalP"/>
    </source>
</evidence>
<dbReference type="PROSITE" id="PS51257">
    <property type="entry name" value="PROKAR_LIPOPROTEIN"/>
    <property type="match status" value="1"/>
</dbReference>
<accession>A0A7L7L6H6</accession>
<evidence type="ECO:0000313" key="2">
    <source>
        <dbReference type="EMBL" id="QMU28354.1"/>
    </source>
</evidence>
<reference evidence="2 3" key="2">
    <citation type="submission" date="2020-08" db="EMBL/GenBank/DDBJ databases">
        <title>Adhaeribacter dokdonensis sp. nov., isolated from the rhizosphere of Elymus tsukushiensis, a plant native to the Dokdo Islands, Republic of Korea.</title>
        <authorList>
            <person name="Ghim S.Y."/>
        </authorList>
    </citation>
    <scope>NUCLEOTIDE SEQUENCE [LARGE SCALE GENOMIC DNA]</scope>
    <source>
        <strain evidence="2 3">KUDC8001</strain>
    </source>
</reference>
<dbReference type="KEGG" id="add:HUW48_10055"/>
<organism evidence="2 3">
    <name type="scientific">Adhaeribacter radiodurans</name>
    <dbReference type="NCBI Taxonomy" id="2745197"/>
    <lineage>
        <taxon>Bacteria</taxon>
        <taxon>Pseudomonadati</taxon>
        <taxon>Bacteroidota</taxon>
        <taxon>Cytophagia</taxon>
        <taxon>Cytophagales</taxon>
        <taxon>Hymenobacteraceae</taxon>
        <taxon>Adhaeribacter</taxon>
    </lineage>
</organism>
<protein>
    <submittedName>
        <fullName evidence="2">Uncharacterized protein</fullName>
    </submittedName>
</protein>
<sequence>MRINLIKQILLSGCFLMAIGIFGCKTSAGTNSAASATNNRNLPPVNVDIRGSIIMSRYNQGQVMLEIESFAANKGTRYNRAYVLVLPTTQIIGPDGGSISLSELRQGQNVAGFLRGGGKGNLVGIGVARKLWIEEGP</sequence>
<feature type="signal peptide" evidence="1">
    <location>
        <begin position="1"/>
        <end position="23"/>
    </location>
</feature>
<reference evidence="2 3" key="1">
    <citation type="submission" date="2020-06" db="EMBL/GenBank/DDBJ databases">
        <authorList>
            <person name="Hwang Y.J."/>
        </authorList>
    </citation>
    <scope>NUCLEOTIDE SEQUENCE [LARGE SCALE GENOMIC DNA]</scope>
    <source>
        <strain evidence="2 3">KUDC8001</strain>
    </source>
</reference>
<gene>
    <name evidence="2" type="ORF">HUW48_10055</name>
</gene>
<feature type="chain" id="PRO_5029811026" evidence="1">
    <location>
        <begin position="24"/>
        <end position="137"/>
    </location>
</feature>
<dbReference type="Proteomes" id="UP000514509">
    <property type="component" value="Chromosome"/>
</dbReference>
<keyword evidence="1" id="KW-0732">Signal</keyword>
<dbReference type="EMBL" id="CP055153">
    <property type="protein sequence ID" value="QMU28354.1"/>
    <property type="molecule type" value="Genomic_DNA"/>
</dbReference>
<evidence type="ECO:0000313" key="3">
    <source>
        <dbReference type="Proteomes" id="UP000514509"/>
    </source>
</evidence>
<dbReference type="RefSeq" id="WP_182415542.1">
    <property type="nucleotide sequence ID" value="NZ_CP055153.1"/>
</dbReference>
<name>A0A7L7L6H6_9BACT</name>
<proteinExistence type="predicted"/>